<dbReference type="InterPro" id="IPR013273">
    <property type="entry name" value="ADAMTS/ADAMTS-like"/>
</dbReference>
<dbReference type="GO" id="GO:0005576">
    <property type="term" value="C:extracellular region"/>
    <property type="evidence" value="ECO:0007669"/>
    <property type="project" value="UniProtKB-SubCell"/>
</dbReference>
<evidence type="ECO:0000256" key="2">
    <source>
        <dbReference type="ARBA" id="ARBA00022525"/>
    </source>
</evidence>
<evidence type="ECO:0000313" key="9">
    <source>
        <dbReference type="EMBL" id="PFX22787.1"/>
    </source>
</evidence>
<reference evidence="10" key="1">
    <citation type="journal article" date="2017" name="bioRxiv">
        <title>Comparative analysis of the genomes of Stylophora pistillata and Acropora digitifera provides evidence for extensive differences between species of corals.</title>
        <authorList>
            <person name="Voolstra C.R."/>
            <person name="Li Y."/>
            <person name="Liew Y.J."/>
            <person name="Baumgarten S."/>
            <person name="Zoccola D."/>
            <person name="Flot J.-F."/>
            <person name="Tambutte S."/>
            <person name="Allemand D."/>
            <person name="Aranda M."/>
        </authorList>
    </citation>
    <scope>NUCLEOTIDE SEQUENCE [LARGE SCALE GENOMIC DNA]</scope>
</reference>
<keyword evidence="3" id="KW-0479">Metal-binding</keyword>
<sequence>MTLILFFSPENGGKYCIGKRKRLESCNTQECPPGSLDFRALQCANTRVRRLSVGSRSYRPTQWLPKYAGIRKEDQCKLYCRLSGTAIYFKLKNKVIDGTPCNQETTDICVDGKCLAAGCDRVLNSTKKFDKCGVCDGDNSSCRRFSETFNETRFGYNHIFTIPVASTDIVITQYGWKNKEDSNYLALQSHSGKYLLNGGMIVGIGIREFRAAGAKVWYSGSDKATEQIKIKGKVAEPIRVHVLEVGGVDPPNIHYAYNKKIADPTKLLYRWYQSGHWTQCSALCQGQRKRRPTCVRAIDGQQVSTSRCDLRTRPSRRTEACNLSCQLKWKIQSSGECSARCGTGYQTRIVRCLRVSSDRWDVVLDKHCRKSSKPAVVVLCEGTCEGTKWVYSEWSKCSVTCGTGQSTRLVTCTGEQGTVMNRACNPNQRPVSTKPCDLKKCPYWFVGKWTDCSKTCGTGFATRSVLCLSGEPVPREVDETKCSPLARPVSRKECKMEDCRTTLFSFPDPGKRTKYYWRYSLWTPCSVSCGEKPGTRYRDVECVKVKVKPGNETVVEKQELAHKKYCEEKKKPANRQECKVLPCTSWKHGSWGRCSQPCGWGFQLRVVKCTYDNWLITEDENCDQKSRPRNRRDCQINPCKSTTSGTDVDETTNTIRTQLVTRPAPTTPREKPGWKEGGWSECSVTCGQGERRRNVSCSYDNGQISSDCDANSKPDSVMECVLLACPVWHEEPWSECSVSCGDGTRQRSVDCRFANGQLSVGCDETKKPATREACNLRPCPTWMTGDWGSCSVTCGSGIKARSVDCSDRDIKCDPRTKPEATNKCDLKECPKWITSPWEECSVTCGSGAKFRTVECSDKDIPCDAKTKPLARERCDFSACPQWITSPWEECSVSCGEGTRHRSVECRLETGQLSPGCDERVRPPAKEACNIRPCPTWMAGQWGKCSVTCGSGLKIRSVECSDEDIQCDIRTKPRSEQRCDLRACPRWITGGWGECSVTCGSGILMRSVECSDEDISCNSKTKPVTTKRCFDQACPQWNVGLWGECSVSCGDGTRLRTVDCRLPNDRLSPGCDKEQQPSAKEACNIRPCPTWMTGEWGGCSVTCGSGVKSRSVECSDIDLPCDVITKPKTFQSCDLAKCPQWEAGPWGKCSKTCGAGFKRRTVKCDGGNARCDSRSRPQSVERCNLGMCPRWHPGPWSECSVTCGSGVKYRNVTCVGISSKCNPRTKPRPTLRCNNSPCPKWKTGLWSKCSKSCGKGTKKRAVDCVGGLNPQCDPRSKPASTAECDHGRCSKWNVGEWQKCSVTCGRGWKFRKVECVGGTIRLCDYRNQPDIYAQCNMGPCPVWQAGDWETCSVSCGKGLKSRTVTCSGGEGKCNTRSKPLATTSCSLGACPVWRFGAWSPCSVSCGTGKRERKVYCSIAAKKCDKERKPKTVKYCNLHACPEWKIGDWSQCSVSCGTGVKERSVECSGGSGKCDARTEPEAKTSCNLGKCPEWKFGPWSQCSVSCGNGKKSRTVECTGERNQCNVKTKPQATASCNLGSCPVWITSEWTQCSLTCGDGSRQRKVQCSRQDVQCDLQTKPQDTSRCNLGPCPVWKVGQWTQCSVSCGDGNKRRSLSCSGGLNKCDQKNKPEAFTRCNLGACPEWRVSQWSECSVTCGSGVKQRTVQCSRADVTCDSDKKPITTMNCDLAECPKWQTGQWSRCSVTCGDGNKRRSVSCSGGRNKCDASNKPEAISQCNIGACPEWLAAEWSQCSVTCGSGSKQRMVKCSRSDVACEPRKKPVTAARCVLGECPEWQTGKWGLCSVTCGEGRKKRNVKCSAGSKKCNPATRPQTSTSCNPGACPQWKVAEWSQCSTSCGEGFKERVVECDGGPNTCDPEAKPTNRARCNLGQCPHWKTGEWSECSVTCENGYKQRRVECVSGVKATCDERTKPGSKVPCKLGRCPRWNTGRWTRCSRTCGEGLRRRYVGCFSMELYRVLNDEAACDMTSRPPSTQVCKISECAPTDADWRMGDWGECSRKCGKGIRKRNVECFSMEQQRKLEDSACTLESKPMVQDDCKLRECIPDAKWRKGAWGKCSVYCGIGKKSRDVWCGTKNGEKIAEEFCADEHKPRTHRSCNKRRRCGEWESGLWSECSQTCGEGTRRRYIRCLHALEYKGDMFCDRKRRPTEMQPCNKGACLPTLYRWQVSGWSRCSTLCGYGRKFRNTWCVDSSIGQVSNELCSFSAKPKTVSYCFETKCLPVWKAGDWSQCTQTCGRGHQTRKVDCVAKYGRTQSSDMQCDERTRPPSWRLCSLGRCDSRFWSVGVWRKCNVSCGRGNMSRTVICSSRDGSQFRDSKCSSPTTPKPETTRPCSMKPCPPASCKDIQLNAGVQLDGEQTLSVQGKELNVYCHAMMSKEPKEYISLLTGPSDNFAEIHPKRLRDPRKCPTNGSHFDACDCEDEDHKMSGGSYFSKLRVDLSAMRIIADDKQFAAVTGLNPPSYGTAGDCYSAQGNCPQGRFSINLQGTGIRLTSKVMWGSTGQAYSQIIYRFPDRRRIIGKCGGRCGFCSHQNYGGLMIELSEDGDGG</sequence>
<dbReference type="GO" id="GO:0008270">
    <property type="term" value="F:zinc ion binding"/>
    <property type="evidence" value="ECO:0007669"/>
    <property type="project" value="InterPro"/>
</dbReference>
<dbReference type="InterPro" id="IPR036383">
    <property type="entry name" value="TSP1_rpt_sf"/>
</dbReference>
<dbReference type="GO" id="GO:0030198">
    <property type="term" value="P:extracellular matrix organization"/>
    <property type="evidence" value="ECO:0007669"/>
    <property type="project" value="InterPro"/>
</dbReference>
<evidence type="ECO:0000256" key="7">
    <source>
        <dbReference type="SAM" id="MobiDB-lite"/>
    </source>
</evidence>
<dbReference type="SUPFAM" id="SSF82895">
    <property type="entry name" value="TSP-1 type 1 repeat"/>
    <property type="match status" value="36"/>
</dbReference>
<keyword evidence="9" id="KW-0401">Integrin</keyword>
<comment type="caution">
    <text evidence="9">The sequence shown here is derived from an EMBL/GenBank/DDBJ whole genome shotgun (WGS) entry which is preliminary data.</text>
</comment>
<dbReference type="GO" id="GO:0006508">
    <property type="term" value="P:proteolysis"/>
    <property type="evidence" value="ECO:0007669"/>
    <property type="project" value="TreeGrafter"/>
</dbReference>
<evidence type="ECO:0000256" key="6">
    <source>
        <dbReference type="ARBA" id="ARBA00023157"/>
    </source>
</evidence>
<dbReference type="InterPro" id="IPR010294">
    <property type="entry name" value="ADAMTS_spacer1"/>
</dbReference>
<dbReference type="GO" id="GO:0031012">
    <property type="term" value="C:extracellular matrix"/>
    <property type="evidence" value="ECO:0007669"/>
    <property type="project" value="TreeGrafter"/>
</dbReference>
<feature type="region of interest" description="Disordered" evidence="7">
    <location>
        <begin position="643"/>
        <end position="676"/>
    </location>
</feature>
<dbReference type="SMART" id="SM00209">
    <property type="entry name" value="TSP1"/>
    <property type="match status" value="38"/>
</dbReference>
<feature type="domain" description="GON" evidence="8">
    <location>
        <begin position="2353"/>
        <end position="2555"/>
    </location>
</feature>
<accession>A0A2B4S2H9</accession>
<evidence type="ECO:0000313" key="10">
    <source>
        <dbReference type="Proteomes" id="UP000225706"/>
    </source>
</evidence>
<evidence type="ECO:0000256" key="3">
    <source>
        <dbReference type="ARBA" id="ARBA00022723"/>
    </source>
</evidence>
<dbReference type="PRINTS" id="PR01857">
    <property type="entry name" value="ADAMTSFAMILY"/>
</dbReference>
<comment type="subcellular location">
    <subcellularLocation>
        <location evidence="1">Secreted</location>
    </subcellularLocation>
</comment>
<feature type="region of interest" description="Disordered" evidence="7">
    <location>
        <begin position="2328"/>
        <end position="2347"/>
    </location>
</feature>
<dbReference type="Pfam" id="PF05986">
    <property type="entry name" value="ADAMTS_spacer1"/>
    <property type="match status" value="1"/>
</dbReference>
<evidence type="ECO:0000259" key="8">
    <source>
        <dbReference type="PROSITE" id="PS51046"/>
    </source>
</evidence>
<protein>
    <submittedName>
        <fullName evidence="9">A disintegrin and metalloproteinase with thrombospondin motifs 9</fullName>
    </submittedName>
</protein>
<keyword evidence="5" id="KW-0677">Repeat</keyword>
<dbReference type="Pfam" id="PF08685">
    <property type="entry name" value="GON"/>
    <property type="match status" value="1"/>
</dbReference>
<keyword evidence="4" id="KW-0732">Signal</keyword>
<dbReference type="FunFam" id="2.20.100.10:FF:000005">
    <property type="entry name" value="ADAM metallopeptidase with thrombospondin type 1 motif 9"/>
    <property type="match status" value="4"/>
</dbReference>
<dbReference type="PROSITE" id="PS51046">
    <property type="entry name" value="GON"/>
    <property type="match status" value="1"/>
</dbReference>
<keyword evidence="6" id="KW-1015">Disulfide bond</keyword>
<dbReference type="Proteomes" id="UP000225706">
    <property type="component" value="Unassembled WGS sequence"/>
</dbReference>
<dbReference type="InterPro" id="IPR012314">
    <property type="entry name" value="Pept_M12B_GON-ADAMTSs"/>
</dbReference>
<dbReference type="Gene3D" id="2.60.120.830">
    <property type="match status" value="1"/>
</dbReference>
<dbReference type="Pfam" id="PF19030">
    <property type="entry name" value="TSP1_ADAMTS"/>
    <property type="match status" value="37"/>
</dbReference>
<organism evidence="9 10">
    <name type="scientific">Stylophora pistillata</name>
    <name type="common">Smooth cauliflower coral</name>
    <dbReference type="NCBI Taxonomy" id="50429"/>
    <lineage>
        <taxon>Eukaryota</taxon>
        <taxon>Metazoa</taxon>
        <taxon>Cnidaria</taxon>
        <taxon>Anthozoa</taxon>
        <taxon>Hexacorallia</taxon>
        <taxon>Scleractinia</taxon>
        <taxon>Astrocoeniina</taxon>
        <taxon>Pocilloporidae</taxon>
        <taxon>Stylophora</taxon>
    </lineage>
</organism>
<dbReference type="GO" id="GO:0004222">
    <property type="term" value="F:metalloendopeptidase activity"/>
    <property type="evidence" value="ECO:0007669"/>
    <property type="project" value="InterPro"/>
</dbReference>
<dbReference type="PANTHER" id="PTHR13723">
    <property type="entry name" value="ADAMTS A DISINTEGRIN AND METALLOPROTEASE WITH THROMBOSPONDIN MOTIFS PROTEASE"/>
    <property type="match status" value="1"/>
</dbReference>
<dbReference type="OrthoDB" id="10035764at2759"/>
<dbReference type="PROSITE" id="PS50092">
    <property type="entry name" value="TSP1"/>
    <property type="match status" value="35"/>
</dbReference>
<dbReference type="Gene3D" id="2.20.100.10">
    <property type="entry name" value="Thrombospondin type-1 (TSP1) repeat"/>
    <property type="match status" value="35"/>
</dbReference>
<dbReference type="EMBL" id="LSMT01000229">
    <property type="protein sequence ID" value="PFX22787.1"/>
    <property type="molecule type" value="Genomic_DNA"/>
</dbReference>
<evidence type="ECO:0000256" key="1">
    <source>
        <dbReference type="ARBA" id="ARBA00004613"/>
    </source>
</evidence>
<dbReference type="GO" id="GO:0007229">
    <property type="term" value="P:integrin-mediated signaling pathway"/>
    <property type="evidence" value="ECO:0007669"/>
    <property type="project" value="UniProtKB-KW"/>
</dbReference>
<proteinExistence type="predicted"/>
<evidence type="ECO:0000256" key="4">
    <source>
        <dbReference type="ARBA" id="ARBA00022729"/>
    </source>
</evidence>
<dbReference type="InterPro" id="IPR000884">
    <property type="entry name" value="TSP1_rpt"/>
</dbReference>
<keyword evidence="2" id="KW-0964">Secreted</keyword>
<keyword evidence="10" id="KW-1185">Reference proteome</keyword>
<feature type="compositionally biased region" description="Polar residues" evidence="7">
    <location>
        <begin position="643"/>
        <end position="660"/>
    </location>
</feature>
<dbReference type="PANTHER" id="PTHR13723:SF278">
    <property type="entry name" value="ADAM METALLOPEPTIDASE WITH THROMBOSPONDIN TYPE 1 MOTIF A, ISOFORM B"/>
    <property type="match status" value="1"/>
</dbReference>
<name>A0A2B4S2H9_STYPI</name>
<dbReference type="InterPro" id="IPR050439">
    <property type="entry name" value="ADAMTS_ADAMTS-like"/>
</dbReference>
<gene>
    <name evidence="9" type="primary">ADAMTS9</name>
    <name evidence="9" type="ORF">AWC38_SpisGene12681</name>
</gene>
<evidence type="ECO:0000256" key="5">
    <source>
        <dbReference type="ARBA" id="ARBA00022737"/>
    </source>
</evidence>